<feature type="binding site" evidence="9">
    <location>
        <position position="107"/>
    </location>
    <ligand>
        <name>anthranilate</name>
        <dbReference type="ChEBI" id="CHEBI:16567"/>
        <label>1</label>
    </ligand>
</feature>
<feature type="binding site" evidence="9">
    <location>
        <begin position="104"/>
        <end position="112"/>
    </location>
    <ligand>
        <name>5-phospho-alpha-D-ribose 1-diphosphate</name>
        <dbReference type="ChEBI" id="CHEBI:58017"/>
    </ligand>
</feature>
<feature type="domain" description="Glycosyl transferase family 3" evidence="10">
    <location>
        <begin position="70"/>
        <end position="326"/>
    </location>
</feature>
<dbReference type="GO" id="GO:0005829">
    <property type="term" value="C:cytosol"/>
    <property type="evidence" value="ECO:0007669"/>
    <property type="project" value="TreeGrafter"/>
</dbReference>
<dbReference type="Pfam" id="PF02885">
    <property type="entry name" value="Glycos_trans_3N"/>
    <property type="match status" value="1"/>
</dbReference>
<evidence type="ECO:0000256" key="8">
    <source>
        <dbReference type="ARBA" id="ARBA00061188"/>
    </source>
</evidence>
<dbReference type="Gene3D" id="3.40.1030.10">
    <property type="entry name" value="Nucleoside phosphorylase/phosphoribosyltransferase catalytic domain"/>
    <property type="match status" value="1"/>
</dbReference>
<dbReference type="HOGENOM" id="CLU_034315_2_1_5"/>
<dbReference type="UniPathway" id="UPA00035">
    <property type="reaction ID" value="UER00041"/>
</dbReference>
<dbReference type="Gene3D" id="1.20.970.10">
    <property type="entry name" value="Transferase, Pyrimidine Nucleoside Phosphorylase, Chain C"/>
    <property type="match status" value="1"/>
</dbReference>
<comment type="similarity">
    <text evidence="9">Belongs to the anthranilate phosphoribosyltransferase family.</text>
</comment>
<organism evidence="12 13">
    <name type="scientific">Zymomonas mobilis subsp. mobilis (strain ATCC 10988 / DSM 424 / LMG 404 / NCIMB 8938 / NRRL B-806 / ZM1)</name>
    <dbReference type="NCBI Taxonomy" id="555217"/>
    <lineage>
        <taxon>Bacteria</taxon>
        <taxon>Pseudomonadati</taxon>
        <taxon>Pseudomonadota</taxon>
        <taxon>Alphaproteobacteria</taxon>
        <taxon>Sphingomonadales</taxon>
        <taxon>Zymomonadaceae</taxon>
        <taxon>Zymomonas</taxon>
    </lineage>
</organism>
<keyword evidence="6 9" id="KW-0057">Aromatic amino acid biosynthesis</keyword>
<gene>
    <name evidence="9" type="primary">trpD</name>
    <name evidence="12" type="ordered locus">Zmob_0639</name>
</gene>
<dbReference type="HAMAP" id="MF_00211">
    <property type="entry name" value="TrpD"/>
    <property type="match status" value="1"/>
</dbReference>
<feature type="binding site" evidence="9">
    <location>
        <position position="222"/>
    </location>
    <ligand>
        <name>Mg(2+)</name>
        <dbReference type="ChEBI" id="CHEBI:18420"/>
        <label>1</label>
    </ligand>
</feature>
<evidence type="ECO:0000256" key="6">
    <source>
        <dbReference type="ARBA" id="ARBA00023141"/>
    </source>
</evidence>
<dbReference type="InterPro" id="IPR017459">
    <property type="entry name" value="Glycosyl_Trfase_fam3_N_dom"/>
</dbReference>
<accession>A0A0H3FXM7</accession>
<dbReference type="InterPro" id="IPR035902">
    <property type="entry name" value="Nuc_phospho_transferase"/>
</dbReference>
<evidence type="ECO:0000259" key="10">
    <source>
        <dbReference type="Pfam" id="PF00591"/>
    </source>
</evidence>
<dbReference type="FunFam" id="3.40.1030.10:FF:000002">
    <property type="entry name" value="Anthranilate phosphoribosyltransferase"/>
    <property type="match status" value="1"/>
</dbReference>
<keyword evidence="5 9" id="KW-0822">Tryptophan biosynthesis</keyword>
<dbReference type="GeneID" id="79904565"/>
<dbReference type="EC" id="2.4.2.18" evidence="9"/>
<evidence type="ECO:0000313" key="12">
    <source>
        <dbReference type="EMBL" id="AEH62481.1"/>
    </source>
</evidence>
<comment type="cofactor">
    <cofactor evidence="9">
        <name>Mg(2+)</name>
        <dbReference type="ChEBI" id="CHEBI:18420"/>
    </cofactor>
    <text evidence="9">Binds 2 magnesium ions per monomer.</text>
</comment>
<dbReference type="Proteomes" id="UP000001494">
    <property type="component" value="Chromosome"/>
</dbReference>
<sequence length="341" mass="36137">MTSVLPDPTRPLSFDEARKTFGEILDGFYDKDDLAAFLIAMSKRGESGAEIAGAAKAAIERMVTIKAPEDTIDVCGTGGDGQNSLNISTAVSLVVAATHIPVAKHGNRASSSMAGAADTLEALGVKIDLTPKQAEHCLKETGITFLFAPTYHPALVELAPLRRKIGQPTIFNLIGPLANPAQVSRQLIGLASPRYFDAYSEAISLLGLDTVLLVSGDDPLDEVSISKSSTALMIRKNENPNSGLPAGRIRIKPADVNLDTHPISSIRGGNADYNAQALLDLLAGKASAYRDAVLINAAGALIVAEKCWDWDDGVNVASNVIDSGRASQVFEAWKKFSQNLR</sequence>
<dbReference type="InterPro" id="IPR000312">
    <property type="entry name" value="Glycosyl_Trfase_fam3"/>
</dbReference>
<comment type="caution">
    <text evidence="9">Lacks conserved residue(s) required for the propagation of feature annotation.</text>
</comment>
<feature type="binding site" evidence="9">
    <location>
        <begin position="86"/>
        <end position="89"/>
    </location>
    <ligand>
        <name>5-phospho-alpha-D-ribose 1-diphosphate</name>
        <dbReference type="ChEBI" id="CHEBI:58017"/>
    </ligand>
</feature>
<reference evidence="12 13" key="1">
    <citation type="journal article" date="2011" name="J. Bacteriol.">
        <title>Genome sequence of the ethanol-producing Zymomonas mobilis subsp. mobilis lectotype strain ATCC 10988.</title>
        <authorList>
            <person name="Pappas K.M."/>
            <person name="Kouvelis V.N."/>
            <person name="Saunders E."/>
            <person name="Brettin T.S."/>
            <person name="Bruce D."/>
            <person name="Detter C."/>
            <person name="Balakireva M."/>
            <person name="Han C.S."/>
            <person name="Savvakis G."/>
            <person name="Kyrpides N.C."/>
            <person name="Typas M.A."/>
        </authorList>
    </citation>
    <scope>NUCLEOTIDE SEQUENCE [LARGE SCALE GENOMIC DNA]</scope>
    <source>
        <strain evidence="13">ATCC 10988 / DSM 424 / CCUG 17860 / LMG 404 / NCIMB 8938 / NRRL B-806 / ZM1</strain>
    </source>
</reference>
<proteinExistence type="inferred from homology"/>
<keyword evidence="9" id="KW-0479">Metal-binding</keyword>
<keyword evidence="3 9" id="KW-0328">Glycosyltransferase</keyword>
<feature type="binding site" evidence="9">
    <location>
        <position position="76"/>
    </location>
    <ligand>
        <name>anthranilate</name>
        <dbReference type="ChEBI" id="CHEBI:16567"/>
        <label>1</label>
    </ligand>
</feature>
<name>A0A0H3FXM7_ZYMMA</name>
<dbReference type="InterPro" id="IPR005940">
    <property type="entry name" value="Anthranilate_Pribosyl_Tfrase"/>
</dbReference>
<dbReference type="RefSeq" id="WP_011240151.1">
    <property type="nucleotide sequence ID" value="NC_017262.1"/>
</dbReference>
<evidence type="ECO:0000259" key="11">
    <source>
        <dbReference type="Pfam" id="PF02885"/>
    </source>
</evidence>
<protein>
    <recommendedName>
        <fullName evidence="9">Anthranilate phosphoribosyltransferase</fullName>
        <ecNumber evidence="9">2.4.2.18</ecNumber>
    </recommendedName>
</protein>
<dbReference type="SUPFAM" id="SSF47648">
    <property type="entry name" value="Nucleoside phosphorylase/phosphoribosyltransferase N-terminal domain"/>
    <property type="match status" value="1"/>
</dbReference>
<dbReference type="Pfam" id="PF00591">
    <property type="entry name" value="Glycos_transf_3"/>
    <property type="match status" value="1"/>
</dbReference>
<comment type="catalytic activity">
    <reaction evidence="7 9">
        <text>N-(5-phospho-beta-D-ribosyl)anthranilate + diphosphate = 5-phospho-alpha-D-ribose 1-diphosphate + anthranilate</text>
        <dbReference type="Rhea" id="RHEA:11768"/>
        <dbReference type="ChEBI" id="CHEBI:16567"/>
        <dbReference type="ChEBI" id="CHEBI:18277"/>
        <dbReference type="ChEBI" id="CHEBI:33019"/>
        <dbReference type="ChEBI" id="CHEBI:58017"/>
        <dbReference type="EC" id="2.4.2.18"/>
    </reaction>
</comment>
<comment type="subunit">
    <text evidence="9">Homodimer.</text>
</comment>
<dbReference type="OrthoDB" id="9806430at2"/>
<dbReference type="InterPro" id="IPR036320">
    <property type="entry name" value="Glycosyl_Trfase_fam3_N_dom_sf"/>
</dbReference>
<feature type="binding site" evidence="9">
    <location>
        <position position="116"/>
    </location>
    <ligand>
        <name>5-phospho-alpha-D-ribose 1-diphosphate</name>
        <dbReference type="ChEBI" id="CHEBI:58017"/>
    </ligand>
</feature>
<evidence type="ECO:0000256" key="1">
    <source>
        <dbReference type="ARBA" id="ARBA00004907"/>
    </source>
</evidence>
<feature type="binding site" evidence="9">
    <location>
        <position position="84"/>
    </location>
    <ligand>
        <name>5-phospho-alpha-D-ribose 1-diphosphate</name>
        <dbReference type="ChEBI" id="CHEBI:58017"/>
    </ligand>
</feature>
<dbReference type="KEGG" id="zmm:Zmob_0639"/>
<dbReference type="PANTHER" id="PTHR43285">
    <property type="entry name" value="ANTHRANILATE PHOSPHORIBOSYLTRANSFERASE"/>
    <property type="match status" value="1"/>
</dbReference>
<keyword evidence="9" id="KW-0460">Magnesium</keyword>
<feature type="binding site" evidence="9">
    <location>
        <position position="222"/>
    </location>
    <ligand>
        <name>Mg(2+)</name>
        <dbReference type="ChEBI" id="CHEBI:18420"/>
        <label>2</label>
    </ligand>
</feature>
<comment type="function">
    <text evidence="9">Catalyzes the transfer of the phosphoribosyl group of 5-phosphorylribose-1-pyrophosphate (PRPP) to anthranilate to yield N-(5'-phosphoribosyl)-anthranilate (PRA).</text>
</comment>
<evidence type="ECO:0000256" key="9">
    <source>
        <dbReference type="HAMAP-Rule" id="MF_00211"/>
    </source>
</evidence>
<feature type="binding site" evidence="9">
    <location>
        <position position="88"/>
    </location>
    <ligand>
        <name>Mg(2+)</name>
        <dbReference type="ChEBI" id="CHEBI:18420"/>
        <label>1</label>
    </ligand>
</feature>
<feature type="binding site" evidence="9">
    <location>
        <position position="162"/>
    </location>
    <ligand>
        <name>anthranilate</name>
        <dbReference type="ChEBI" id="CHEBI:16567"/>
        <label>2</label>
    </ligand>
</feature>
<evidence type="ECO:0000256" key="2">
    <source>
        <dbReference type="ARBA" id="ARBA00022605"/>
    </source>
</evidence>
<comment type="similarity">
    <text evidence="8">In the C-terminal section; belongs to the anthranilate phosphoribosyltransferase family.</text>
</comment>
<evidence type="ECO:0000256" key="7">
    <source>
        <dbReference type="ARBA" id="ARBA00052328"/>
    </source>
</evidence>
<evidence type="ECO:0000256" key="5">
    <source>
        <dbReference type="ARBA" id="ARBA00022822"/>
    </source>
</evidence>
<keyword evidence="4 9" id="KW-0808">Transferase</keyword>
<evidence type="ECO:0000313" key="13">
    <source>
        <dbReference type="Proteomes" id="UP000001494"/>
    </source>
</evidence>
<dbReference type="NCBIfam" id="TIGR01245">
    <property type="entry name" value="trpD"/>
    <property type="match status" value="1"/>
</dbReference>
<dbReference type="AlphaFoldDB" id="A0A0H3FXM7"/>
<evidence type="ECO:0000256" key="4">
    <source>
        <dbReference type="ARBA" id="ARBA00022679"/>
    </source>
</evidence>
<feature type="domain" description="Glycosyl transferase family 3 N-terminal" evidence="11">
    <location>
        <begin position="10"/>
        <end position="61"/>
    </location>
</feature>
<dbReference type="SUPFAM" id="SSF52418">
    <property type="entry name" value="Nucleoside phosphorylase/phosphoribosyltransferase catalytic domain"/>
    <property type="match status" value="1"/>
</dbReference>
<comment type="pathway">
    <text evidence="1 9">Amino-acid biosynthesis; L-tryptophan biosynthesis; L-tryptophan from chorismate: step 2/5.</text>
</comment>
<dbReference type="GO" id="GO:0000287">
    <property type="term" value="F:magnesium ion binding"/>
    <property type="evidence" value="ECO:0007669"/>
    <property type="project" value="UniProtKB-UniRule"/>
</dbReference>
<dbReference type="eggNOG" id="COG0547">
    <property type="taxonomic scope" value="Bacteria"/>
</dbReference>
<feature type="binding site" evidence="9">
    <location>
        <begin position="79"/>
        <end position="80"/>
    </location>
    <ligand>
        <name>5-phospho-alpha-D-ribose 1-diphosphate</name>
        <dbReference type="ChEBI" id="CHEBI:58017"/>
    </ligand>
</feature>
<dbReference type="GO" id="GO:0004048">
    <property type="term" value="F:anthranilate phosphoribosyltransferase activity"/>
    <property type="evidence" value="ECO:0007669"/>
    <property type="project" value="UniProtKB-UniRule"/>
</dbReference>
<feature type="binding site" evidence="9">
    <location>
        <position position="221"/>
    </location>
    <ligand>
        <name>Mg(2+)</name>
        <dbReference type="ChEBI" id="CHEBI:18420"/>
        <label>2</label>
    </ligand>
</feature>
<keyword evidence="2 9" id="KW-0028">Amino-acid biosynthesis</keyword>
<dbReference type="EMBL" id="CP002850">
    <property type="protein sequence ID" value="AEH62481.1"/>
    <property type="molecule type" value="Genomic_DNA"/>
</dbReference>
<feature type="binding site" evidence="9">
    <location>
        <position position="76"/>
    </location>
    <ligand>
        <name>5-phospho-alpha-D-ribose 1-diphosphate</name>
        <dbReference type="ChEBI" id="CHEBI:58017"/>
    </ligand>
</feature>
<evidence type="ECO:0000256" key="3">
    <source>
        <dbReference type="ARBA" id="ARBA00022676"/>
    </source>
</evidence>
<dbReference type="GO" id="GO:0000162">
    <property type="term" value="P:L-tryptophan biosynthetic process"/>
    <property type="evidence" value="ECO:0007669"/>
    <property type="project" value="UniProtKB-UniRule"/>
</dbReference>
<dbReference type="PANTHER" id="PTHR43285:SF2">
    <property type="entry name" value="ANTHRANILATE PHOSPHORIBOSYLTRANSFERASE"/>
    <property type="match status" value="1"/>
</dbReference>